<evidence type="ECO:0000313" key="1">
    <source>
        <dbReference type="EMBL" id="MCI82474.1"/>
    </source>
</evidence>
<name>A0A392V2E1_9FABA</name>
<keyword evidence="2" id="KW-1185">Reference proteome</keyword>
<dbReference type="AlphaFoldDB" id="A0A392V2E1"/>
<evidence type="ECO:0000313" key="2">
    <source>
        <dbReference type="Proteomes" id="UP000265520"/>
    </source>
</evidence>
<proteinExistence type="predicted"/>
<protein>
    <submittedName>
        <fullName evidence="1">Uncharacterized protein</fullName>
    </submittedName>
</protein>
<dbReference type="Proteomes" id="UP000265520">
    <property type="component" value="Unassembled WGS sequence"/>
</dbReference>
<organism evidence="1 2">
    <name type="scientific">Trifolium medium</name>
    <dbReference type="NCBI Taxonomy" id="97028"/>
    <lineage>
        <taxon>Eukaryota</taxon>
        <taxon>Viridiplantae</taxon>
        <taxon>Streptophyta</taxon>
        <taxon>Embryophyta</taxon>
        <taxon>Tracheophyta</taxon>
        <taxon>Spermatophyta</taxon>
        <taxon>Magnoliopsida</taxon>
        <taxon>eudicotyledons</taxon>
        <taxon>Gunneridae</taxon>
        <taxon>Pentapetalae</taxon>
        <taxon>rosids</taxon>
        <taxon>fabids</taxon>
        <taxon>Fabales</taxon>
        <taxon>Fabaceae</taxon>
        <taxon>Papilionoideae</taxon>
        <taxon>50 kb inversion clade</taxon>
        <taxon>NPAAA clade</taxon>
        <taxon>Hologalegina</taxon>
        <taxon>IRL clade</taxon>
        <taxon>Trifolieae</taxon>
        <taxon>Trifolium</taxon>
    </lineage>
</organism>
<sequence length="59" mass="6639">MVMEVVGRSKAMVSATNAVHVVIFLMTFRIRMTSALTVESYGTRLKFVELRGCFVLIVE</sequence>
<comment type="caution">
    <text evidence="1">The sequence shown here is derived from an EMBL/GenBank/DDBJ whole genome shotgun (WGS) entry which is preliminary data.</text>
</comment>
<feature type="non-terminal residue" evidence="1">
    <location>
        <position position="59"/>
    </location>
</feature>
<dbReference type="EMBL" id="LXQA011044314">
    <property type="protein sequence ID" value="MCI82474.1"/>
    <property type="molecule type" value="Genomic_DNA"/>
</dbReference>
<accession>A0A392V2E1</accession>
<reference evidence="1 2" key="1">
    <citation type="journal article" date="2018" name="Front. Plant Sci.">
        <title>Red Clover (Trifolium pratense) and Zigzag Clover (T. medium) - A Picture of Genomic Similarities and Differences.</title>
        <authorList>
            <person name="Dluhosova J."/>
            <person name="Istvanek J."/>
            <person name="Nedelnik J."/>
            <person name="Repkova J."/>
        </authorList>
    </citation>
    <scope>NUCLEOTIDE SEQUENCE [LARGE SCALE GENOMIC DNA]</scope>
    <source>
        <strain evidence="2">cv. 10/8</strain>
        <tissue evidence="1">Leaf</tissue>
    </source>
</reference>